<dbReference type="InterPro" id="IPR011604">
    <property type="entry name" value="PDDEXK-like_dom_sf"/>
</dbReference>
<proteinExistence type="predicted"/>
<reference evidence="1" key="1">
    <citation type="submission" date="2020-05" db="EMBL/GenBank/DDBJ databases">
        <authorList>
            <person name="Chiriac C."/>
            <person name="Salcher M."/>
            <person name="Ghai R."/>
            <person name="Kavagutti S V."/>
        </authorList>
    </citation>
    <scope>NUCLEOTIDE SEQUENCE</scope>
</reference>
<dbReference type="EMBL" id="LR797345">
    <property type="protein sequence ID" value="CAB4204375.1"/>
    <property type="molecule type" value="Genomic_DNA"/>
</dbReference>
<gene>
    <name evidence="2" type="ORF">UFOVP1138_4</name>
    <name evidence="3" type="ORF">UFOVP1394_1</name>
    <name evidence="1" type="ORF">UFOVP975_27</name>
</gene>
<protein>
    <submittedName>
        <fullName evidence="1">Uncharacterized protein</fullName>
    </submittedName>
</protein>
<evidence type="ECO:0000313" key="3">
    <source>
        <dbReference type="EMBL" id="CAB4204375.1"/>
    </source>
</evidence>
<organism evidence="1">
    <name type="scientific">uncultured Caudovirales phage</name>
    <dbReference type="NCBI Taxonomy" id="2100421"/>
    <lineage>
        <taxon>Viruses</taxon>
        <taxon>Duplodnaviria</taxon>
        <taxon>Heunggongvirae</taxon>
        <taxon>Uroviricota</taxon>
        <taxon>Caudoviricetes</taxon>
        <taxon>Peduoviridae</taxon>
        <taxon>Maltschvirus</taxon>
        <taxon>Maltschvirus maltsch</taxon>
    </lineage>
</organism>
<evidence type="ECO:0000313" key="2">
    <source>
        <dbReference type="EMBL" id="CAB4186092.1"/>
    </source>
</evidence>
<dbReference type="EMBL" id="LR797086">
    <property type="protein sequence ID" value="CAB4186092.1"/>
    <property type="molecule type" value="Genomic_DNA"/>
</dbReference>
<dbReference type="Gene3D" id="3.90.320.10">
    <property type="match status" value="1"/>
</dbReference>
<dbReference type="EMBL" id="LR796921">
    <property type="protein sequence ID" value="CAB4174087.1"/>
    <property type="molecule type" value="Genomic_DNA"/>
</dbReference>
<name>A0A6J5PSY4_9CAUD</name>
<evidence type="ECO:0000313" key="1">
    <source>
        <dbReference type="EMBL" id="CAB4174087.1"/>
    </source>
</evidence>
<accession>A0A6J5PSY4</accession>
<sequence>MKFTNRHGLPEEVVSALMKNRYQGDDETQDQRTDFSVSALVSPTQQTILRRRYPNCEIPDVIDRVWTLFGHIAHSLLEEHGSEGSITEKRFYLNVLGQNVSGQIDHLKDRKITDYKTTGAYKIQKGEFNEWSMQLNLYSFLCEENGWPVDSIRIIAIIRDWSNADYAKNPQSYPKAPIVVLPLVKWSKEVRRKHIEQRVSLLLANEHAKDDRLPPCTAKERWMNFRDWAVFKDDNTKATKVFKDINQEREAIEFAQSKGPNYEVKKRYSPPTRCIGFCNVNSVCHQFKKYLEENANEQEIAES</sequence>